<name>A0ACC1AVP1_9ROSI</name>
<dbReference type="EMBL" id="CM047904">
    <property type="protein sequence ID" value="KAJ0090752.1"/>
    <property type="molecule type" value="Genomic_DNA"/>
</dbReference>
<reference evidence="2" key="1">
    <citation type="journal article" date="2023" name="G3 (Bethesda)">
        <title>Genome assembly and association tests identify interacting loci associated with vigor, precocity, and sex in interspecific pistachio rootstocks.</title>
        <authorList>
            <person name="Palmer W."/>
            <person name="Jacygrad E."/>
            <person name="Sagayaradj S."/>
            <person name="Cavanaugh K."/>
            <person name="Han R."/>
            <person name="Bertier L."/>
            <person name="Beede B."/>
            <person name="Kafkas S."/>
            <person name="Golino D."/>
            <person name="Preece J."/>
            <person name="Michelmore R."/>
        </authorList>
    </citation>
    <scope>NUCLEOTIDE SEQUENCE [LARGE SCALE GENOMIC DNA]</scope>
</reference>
<gene>
    <name evidence="1" type="ORF">Patl1_14525</name>
</gene>
<proteinExistence type="predicted"/>
<evidence type="ECO:0000313" key="2">
    <source>
        <dbReference type="Proteomes" id="UP001164250"/>
    </source>
</evidence>
<keyword evidence="2" id="KW-1185">Reference proteome</keyword>
<comment type="caution">
    <text evidence="1">The sequence shown here is derived from an EMBL/GenBank/DDBJ whole genome shotgun (WGS) entry which is preliminary data.</text>
</comment>
<protein>
    <submittedName>
        <fullName evidence="1">Uncharacterized protein</fullName>
    </submittedName>
</protein>
<sequence length="92" mass="10519">MSCDGETPLHIASMLGHAEFVQELLGPKPELAEELDSFIKGHVNFLKEFVKVRPKAVRMLIERGETISGMRFDQLEAMKFLLEQMSDHEFVN</sequence>
<accession>A0ACC1AVP1</accession>
<dbReference type="Proteomes" id="UP001164250">
    <property type="component" value="Chromosome 8"/>
</dbReference>
<organism evidence="1 2">
    <name type="scientific">Pistacia atlantica</name>
    <dbReference type="NCBI Taxonomy" id="434234"/>
    <lineage>
        <taxon>Eukaryota</taxon>
        <taxon>Viridiplantae</taxon>
        <taxon>Streptophyta</taxon>
        <taxon>Embryophyta</taxon>
        <taxon>Tracheophyta</taxon>
        <taxon>Spermatophyta</taxon>
        <taxon>Magnoliopsida</taxon>
        <taxon>eudicotyledons</taxon>
        <taxon>Gunneridae</taxon>
        <taxon>Pentapetalae</taxon>
        <taxon>rosids</taxon>
        <taxon>malvids</taxon>
        <taxon>Sapindales</taxon>
        <taxon>Anacardiaceae</taxon>
        <taxon>Pistacia</taxon>
    </lineage>
</organism>
<evidence type="ECO:0000313" key="1">
    <source>
        <dbReference type="EMBL" id="KAJ0090752.1"/>
    </source>
</evidence>